<evidence type="ECO:0000256" key="6">
    <source>
        <dbReference type="ARBA" id="ARBA00022691"/>
    </source>
</evidence>
<keyword evidence="14" id="KW-1185">Reference proteome</keyword>
<accession>S9VN04</accession>
<comment type="function">
    <text evidence="11">Histone methyltransferase that specifically trimethylates histone H3 to form H3K79me3. This methylation is required for telomere silencing and for the pachytene checkpoint during the meiotic cell cycle by allowing the recruitment of RAD9 to double strand breaks. Nucleosomes are preferred as substrate compared to free histone.</text>
</comment>
<evidence type="ECO:0000256" key="10">
    <source>
        <dbReference type="ARBA" id="ARBA00047770"/>
    </source>
</evidence>
<comment type="miscellaneous">
    <text evidence="11">In contrast to other lysine histone methyltransferases, it does not contain a SET domain, suggesting the existence of another mechanism for methylation of lysine residues of histones.</text>
</comment>
<evidence type="ECO:0000256" key="4">
    <source>
        <dbReference type="ARBA" id="ARBA00022603"/>
    </source>
</evidence>
<dbReference type="AlphaFoldDB" id="S9VN04"/>
<evidence type="ECO:0000256" key="7">
    <source>
        <dbReference type="ARBA" id="ARBA00022853"/>
    </source>
</evidence>
<evidence type="ECO:0000256" key="11">
    <source>
        <dbReference type="RuleBase" id="RU271113"/>
    </source>
</evidence>
<keyword evidence="5 11" id="KW-0808">Transferase</keyword>
<dbReference type="EMBL" id="ATMH01005004">
    <property type="protein sequence ID" value="EPY28576.1"/>
    <property type="molecule type" value="Genomic_DNA"/>
</dbReference>
<evidence type="ECO:0000256" key="3">
    <source>
        <dbReference type="ARBA" id="ARBA00020987"/>
    </source>
</evidence>
<dbReference type="CDD" id="cd02440">
    <property type="entry name" value="AdoMet_MTases"/>
    <property type="match status" value="1"/>
</dbReference>
<dbReference type="PROSITE" id="PS51569">
    <property type="entry name" value="DOT1"/>
    <property type="match status" value="1"/>
</dbReference>
<evidence type="ECO:0000256" key="5">
    <source>
        <dbReference type="ARBA" id="ARBA00022679"/>
    </source>
</evidence>
<dbReference type="GO" id="GO:0005634">
    <property type="term" value="C:nucleus"/>
    <property type="evidence" value="ECO:0007669"/>
    <property type="project" value="UniProtKB-SubCell"/>
</dbReference>
<keyword evidence="4 11" id="KW-0489">Methyltransferase</keyword>
<reference evidence="13 14" key="1">
    <citation type="journal article" date="2013" name="PLoS ONE">
        <title>Predicting the Proteins of Angomonas deanei, Strigomonas culicis and Their Respective Endosymbionts Reveals New Aspects of the Trypanosomatidae Family.</title>
        <authorList>
            <person name="Motta M.C."/>
            <person name="Martins A.C."/>
            <person name="de Souza S.S."/>
            <person name="Catta-Preta C.M."/>
            <person name="Silva R."/>
            <person name="Klein C.C."/>
            <person name="de Almeida L.G."/>
            <person name="de Lima Cunha O."/>
            <person name="Ciapina L.P."/>
            <person name="Brocchi M."/>
            <person name="Colabardini A.C."/>
            <person name="de Araujo Lima B."/>
            <person name="Machado C.R."/>
            <person name="de Almeida Soares C.M."/>
            <person name="Probst C.M."/>
            <person name="de Menezes C.B."/>
            <person name="Thompson C.E."/>
            <person name="Bartholomeu D.C."/>
            <person name="Gradia D.F."/>
            <person name="Pavoni D.P."/>
            <person name="Grisard E.C."/>
            <person name="Fantinatti-Garboggini F."/>
            <person name="Marchini F.K."/>
            <person name="Rodrigues-Luiz G.F."/>
            <person name="Wagner G."/>
            <person name="Goldman G.H."/>
            <person name="Fietto J.L."/>
            <person name="Elias M.C."/>
            <person name="Goldman M.H."/>
            <person name="Sagot M.F."/>
            <person name="Pereira M."/>
            <person name="Stoco P.H."/>
            <person name="de Mendonca-Neto R.P."/>
            <person name="Teixeira S.M."/>
            <person name="Maciel T.E."/>
            <person name="de Oliveira Mendes T.A."/>
            <person name="Urmenyi T.P."/>
            <person name="de Souza W."/>
            <person name="Schenkman S."/>
            <person name="de Vasconcelos A.T."/>
        </authorList>
    </citation>
    <scope>NUCLEOTIDE SEQUENCE [LARGE SCALE GENOMIC DNA]</scope>
</reference>
<dbReference type="PANTHER" id="PTHR21451">
    <property type="entry name" value="HISTONE H3 METHYLTRANSFERASE"/>
    <property type="match status" value="1"/>
</dbReference>
<evidence type="ECO:0000256" key="1">
    <source>
        <dbReference type="ARBA" id="ARBA00004123"/>
    </source>
</evidence>
<dbReference type="Pfam" id="PF08123">
    <property type="entry name" value="DOT1"/>
    <property type="match status" value="1"/>
</dbReference>
<gene>
    <name evidence="13" type="ORF">STCU_05004</name>
</gene>
<organism evidence="13 14">
    <name type="scientific">Strigomonas culicis</name>
    <dbReference type="NCBI Taxonomy" id="28005"/>
    <lineage>
        <taxon>Eukaryota</taxon>
        <taxon>Discoba</taxon>
        <taxon>Euglenozoa</taxon>
        <taxon>Kinetoplastea</taxon>
        <taxon>Metakinetoplastina</taxon>
        <taxon>Trypanosomatida</taxon>
        <taxon>Trypanosomatidae</taxon>
        <taxon>Strigomonadinae</taxon>
        <taxon>Strigomonas</taxon>
    </lineage>
</organism>
<dbReference type="InterPro" id="IPR030445">
    <property type="entry name" value="H3-K79_meTrfase"/>
</dbReference>
<dbReference type="EC" id="2.1.1.360" evidence="2 11"/>
<dbReference type="GO" id="GO:0000077">
    <property type="term" value="P:DNA damage checkpoint signaling"/>
    <property type="evidence" value="ECO:0007669"/>
    <property type="project" value="TreeGrafter"/>
</dbReference>
<evidence type="ECO:0000313" key="14">
    <source>
        <dbReference type="Proteomes" id="UP000015354"/>
    </source>
</evidence>
<comment type="similarity">
    <text evidence="11">Belongs to the class I-like SAM-binding methyltransferase superfamily. DOT1 family.</text>
</comment>
<comment type="caution">
    <text evidence="13">The sequence shown here is derived from an EMBL/GenBank/DDBJ whole genome shotgun (WGS) entry which is preliminary data.</text>
</comment>
<evidence type="ECO:0000256" key="8">
    <source>
        <dbReference type="ARBA" id="ARBA00023242"/>
    </source>
</evidence>
<evidence type="ECO:0000259" key="12">
    <source>
        <dbReference type="PROSITE" id="PS51569"/>
    </source>
</evidence>
<protein>
    <recommendedName>
        <fullName evidence="3 11">Histone-lysine N-methyltransferase, H3 lysine-79 specific</fullName>
        <ecNumber evidence="2 11">2.1.1.360</ecNumber>
    </recommendedName>
    <alternativeName>
        <fullName evidence="9 11">Histone H3-K79 methyltransferase</fullName>
    </alternativeName>
</protein>
<keyword evidence="8 11" id="KW-0539">Nucleus</keyword>
<dbReference type="GO" id="GO:0006281">
    <property type="term" value="P:DNA repair"/>
    <property type="evidence" value="ECO:0007669"/>
    <property type="project" value="TreeGrafter"/>
</dbReference>
<evidence type="ECO:0000313" key="13">
    <source>
        <dbReference type="EMBL" id="EPY28576.1"/>
    </source>
</evidence>
<dbReference type="GO" id="GO:0140956">
    <property type="term" value="F:histone H3K79 trimethyltransferase activity"/>
    <property type="evidence" value="ECO:0007669"/>
    <property type="project" value="UniProtKB-EC"/>
</dbReference>
<dbReference type="InterPro" id="IPR029063">
    <property type="entry name" value="SAM-dependent_MTases_sf"/>
</dbReference>
<comment type="catalytic activity">
    <reaction evidence="10 11">
        <text>L-lysyl(79)-[histone H3] + 3 S-adenosyl-L-methionine = N(6),N(6),N(6)-trimethyl-L-lysyl(79)-[histone H3] + 3 S-adenosyl-L-homocysteine + 3 H(+)</text>
        <dbReference type="Rhea" id="RHEA:60328"/>
        <dbReference type="Rhea" id="RHEA-COMP:15549"/>
        <dbReference type="Rhea" id="RHEA-COMP:15552"/>
        <dbReference type="ChEBI" id="CHEBI:15378"/>
        <dbReference type="ChEBI" id="CHEBI:29969"/>
        <dbReference type="ChEBI" id="CHEBI:57856"/>
        <dbReference type="ChEBI" id="CHEBI:59789"/>
        <dbReference type="ChEBI" id="CHEBI:61961"/>
        <dbReference type="EC" id="2.1.1.360"/>
    </reaction>
</comment>
<name>S9VN04_9TRYP</name>
<dbReference type="OrthoDB" id="443402at2759"/>
<dbReference type="SUPFAM" id="SSF53335">
    <property type="entry name" value="S-adenosyl-L-methionine-dependent methyltransferases"/>
    <property type="match status" value="1"/>
</dbReference>
<sequence length="269" mass="30416">MLLSHAKFSRPTQQQYTRSRKAMAPHNIHFDCPCVPFPTTVVATTVKTTSAAFFFFTDLLDETYKNIAEKRVVEVTRSRSLCAKSLLPTFVSRIIKIMNITKDDTFYDFGCGNGSILFQIAHSTGASCIGIEISEQNADVAREAHAYLTAKLKDQSASHFPSIKIVTDDITKYLAAEPLKEHAKGKNLILLSNLLFPKPLTQFIAENLRKAPLGTQILCFDDLYPHGRTLAKIRDPEAFELFEMRDYVWQKESVEWCGAEGPFYVHTRK</sequence>
<dbReference type="Proteomes" id="UP000015354">
    <property type="component" value="Unassembled WGS sequence"/>
</dbReference>
<dbReference type="Gene3D" id="3.40.50.150">
    <property type="entry name" value="Vaccinia Virus protein VP39"/>
    <property type="match status" value="1"/>
</dbReference>
<evidence type="ECO:0000256" key="2">
    <source>
        <dbReference type="ARBA" id="ARBA00012190"/>
    </source>
</evidence>
<evidence type="ECO:0000256" key="9">
    <source>
        <dbReference type="ARBA" id="ARBA00029821"/>
    </source>
</evidence>
<dbReference type="InterPro" id="IPR025789">
    <property type="entry name" value="DOT1_dom"/>
</dbReference>
<keyword evidence="7 11" id="KW-0156">Chromatin regulator</keyword>
<dbReference type="GO" id="GO:0032259">
    <property type="term" value="P:methylation"/>
    <property type="evidence" value="ECO:0007669"/>
    <property type="project" value="UniProtKB-KW"/>
</dbReference>
<feature type="domain" description="DOT1" evidence="12">
    <location>
        <begin position="1"/>
        <end position="269"/>
    </location>
</feature>
<proteinExistence type="inferred from homology"/>
<dbReference type="PANTHER" id="PTHR21451:SF0">
    <property type="entry name" value="HISTONE-LYSINE N-METHYLTRANSFERASE, H3 LYSINE-79 SPECIFIC"/>
    <property type="match status" value="1"/>
</dbReference>
<comment type="subcellular location">
    <subcellularLocation>
        <location evidence="1 11">Nucleus</location>
    </subcellularLocation>
</comment>
<keyword evidence="6 11" id="KW-0949">S-adenosyl-L-methionine</keyword>